<name>A0A437D253_ORYJA</name>
<protein>
    <submittedName>
        <fullName evidence="1">Uncharacterized protein</fullName>
    </submittedName>
</protein>
<dbReference type="EMBL" id="CM012444">
    <property type="protein sequence ID" value="RVE69183.1"/>
    <property type="molecule type" value="Genomic_DNA"/>
</dbReference>
<evidence type="ECO:0000313" key="2">
    <source>
        <dbReference type="Proteomes" id="UP000283210"/>
    </source>
</evidence>
<accession>A0A437D253</accession>
<evidence type="ECO:0000313" key="1">
    <source>
        <dbReference type="EMBL" id="RVE69183.1"/>
    </source>
</evidence>
<reference evidence="1 2" key="2">
    <citation type="submission" date="2019-01" db="EMBL/GenBank/DDBJ databases">
        <title>A chromosome length genome reference of the Java medaka (oryzias javanicus).</title>
        <authorList>
            <person name="Herpin A."/>
            <person name="Takehana Y."/>
            <person name="Naruse K."/>
            <person name="Ansai S."/>
            <person name="Kawaguchi M."/>
        </authorList>
    </citation>
    <scope>NUCLEOTIDE SEQUENCE [LARGE SCALE GENOMIC DNA]</scope>
    <source>
        <strain evidence="1">RS831</strain>
        <tissue evidence="1">Whole body</tissue>
    </source>
</reference>
<gene>
    <name evidence="1" type="ORF">OJAV_G00075280</name>
</gene>
<proteinExistence type="predicted"/>
<dbReference type="OrthoDB" id="8772022at2759"/>
<sequence length="72" mass="8006">MKPVAITLNSLQGESSVHMGFLLPTLHQLQTKMKKVASSSKVCVPLIKDLQDGIQKRFQNMIKDPELKTGID</sequence>
<dbReference type="PANTHER" id="PTHR47501:SF5">
    <property type="entry name" value="HAT C-TERMINAL DIMERISATION DOMAIN-CONTAINING PROTEIN"/>
    <property type="match status" value="1"/>
</dbReference>
<reference evidence="1 2" key="1">
    <citation type="submission" date="2018-11" db="EMBL/GenBank/DDBJ databases">
        <authorList>
            <person name="Lopez-Roques C."/>
            <person name="Donnadieu C."/>
            <person name="Bouchez O."/>
            <person name="Klopp C."/>
            <person name="Cabau C."/>
            <person name="Zahm M."/>
        </authorList>
    </citation>
    <scope>NUCLEOTIDE SEQUENCE [LARGE SCALE GENOMIC DNA]</scope>
    <source>
        <strain evidence="1">RS831</strain>
        <tissue evidence="1">Whole body</tissue>
    </source>
</reference>
<dbReference type="AlphaFoldDB" id="A0A437D253"/>
<organism evidence="1 2">
    <name type="scientific">Oryzias javanicus</name>
    <name type="common">Javanese ricefish</name>
    <name type="synonym">Aplocheilus javanicus</name>
    <dbReference type="NCBI Taxonomy" id="123683"/>
    <lineage>
        <taxon>Eukaryota</taxon>
        <taxon>Metazoa</taxon>
        <taxon>Chordata</taxon>
        <taxon>Craniata</taxon>
        <taxon>Vertebrata</taxon>
        <taxon>Euteleostomi</taxon>
        <taxon>Actinopterygii</taxon>
        <taxon>Neopterygii</taxon>
        <taxon>Teleostei</taxon>
        <taxon>Neoteleostei</taxon>
        <taxon>Acanthomorphata</taxon>
        <taxon>Ovalentaria</taxon>
        <taxon>Atherinomorphae</taxon>
        <taxon>Beloniformes</taxon>
        <taxon>Adrianichthyidae</taxon>
        <taxon>Oryziinae</taxon>
        <taxon>Oryzias</taxon>
    </lineage>
</organism>
<dbReference type="Proteomes" id="UP000283210">
    <property type="component" value="Chromosome 8"/>
</dbReference>
<keyword evidence="2" id="KW-1185">Reference proteome</keyword>
<dbReference type="PANTHER" id="PTHR47501">
    <property type="entry name" value="TRANSPOSASE-RELATED"/>
    <property type="match status" value="1"/>
</dbReference>